<reference evidence="2 3" key="1">
    <citation type="submission" date="2019-09" db="EMBL/GenBank/DDBJ databases">
        <title>A chromosome-level genome assembly of the Chinese tupelo Nyssa sinensis.</title>
        <authorList>
            <person name="Yang X."/>
            <person name="Kang M."/>
            <person name="Yang Y."/>
            <person name="Xiong H."/>
            <person name="Wang M."/>
            <person name="Zhang Z."/>
            <person name="Wang Z."/>
            <person name="Wu H."/>
            <person name="Ma T."/>
            <person name="Liu J."/>
            <person name="Xi Z."/>
        </authorList>
    </citation>
    <scope>NUCLEOTIDE SEQUENCE [LARGE SCALE GENOMIC DNA]</scope>
    <source>
        <strain evidence="2">J267</strain>
        <tissue evidence="2">Leaf</tissue>
    </source>
</reference>
<dbReference type="Proteomes" id="UP000325577">
    <property type="component" value="Linkage Group LG5"/>
</dbReference>
<dbReference type="AlphaFoldDB" id="A0A5J4ZVM0"/>
<feature type="region of interest" description="Disordered" evidence="1">
    <location>
        <begin position="45"/>
        <end position="75"/>
    </location>
</feature>
<gene>
    <name evidence="2" type="ORF">F0562_011856</name>
</gene>
<accession>A0A5J4ZVM0</accession>
<evidence type="ECO:0000313" key="2">
    <source>
        <dbReference type="EMBL" id="KAA8521177.1"/>
    </source>
</evidence>
<evidence type="ECO:0000256" key="1">
    <source>
        <dbReference type="SAM" id="MobiDB-lite"/>
    </source>
</evidence>
<organism evidence="2 3">
    <name type="scientific">Nyssa sinensis</name>
    <dbReference type="NCBI Taxonomy" id="561372"/>
    <lineage>
        <taxon>Eukaryota</taxon>
        <taxon>Viridiplantae</taxon>
        <taxon>Streptophyta</taxon>
        <taxon>Embryophyta</taxon>
        <taxon>Tracheophyta</taxon>
        <taxon>Spermatophyta</taxon>
        <taxon>Magnoliopsida</taxon>
        <taxon>eudicotyledons</taxon>
        <taxon>Gunneridae</taxon>
        <taxon>Pentapetalae</taxon>
        <taxon>asterids</taxon>
        <taxon>Cornales</taxon>
        <taxon>Nyssaceae</taxon>
        <taxon>Nyssa</taxon>
    </lineage>
</organism>
<name>A0A5J4ZVM0_9ASTE</name>
<evidence type="ECO:0000313" key="3">
    <source>
        <dbReference type="Proteomes" id="UP000325577"/>
    </source>
</evidence>
<keyword evidence="3" id="KW-1185">Reference proteome</keyword>
<protein>
    <submittedName>
        <fullName evidence="2">Uncharacterized protein</fullName>
    </submittedName>
</protein>
<proteinExistence type="predicted"/>
<sequence>MVGSAVTEHGSIISLERILNTLYASTIVGTTEDVGDAARGDVNFDNSGRIVGEDTDEQAGHVEVEEEEEDQESDGTLVSTLAHLDEEIEAQTTKLEALKQKRSLLEFKAQIMKSA</sequence>
<feature type="compositionally biased region" description="Acidic residues" evidence="1">
    <location>
        <begin position="64"/>
        <end position="73"/>
    </location>
</feature>
<dbReference type="EMBL" id="CM018048">
    <property type="protein sequence ID" value="KAA8521177.1"/>
    <property type="molecule type" value="Genomic_DNA"/>
</dbReference>